<dbReference type="InterPro" id="IPR046548">
    <property type="entry name" value="DUF6804"/>
</dbReference>
<feature type="compositionally biased region" description="Low complexity" evidence="1">
    <location>
        <begin position="18"/>
        <end position="30"/>
    </location>
</feature>
<dbReference type="RefSeq" id="WP_214544290.1">
    <property type="nucleotide sequence ID" value="NZ_JAHEWS010000010.1"/>
</dbReference>
<feature type="region of interest" description="Disordered" evidence="1">
    <location>
        <begin position="1"/>
        <end position="37"/>
    </location>
</feature>
<evidence type="ECO:0000256" key="2">
    <source>
        <dbReference type="SAM" id="Phobius"/>
    </source>
</evidence>
<feature type="transmembrane region" description="Helical" evidence="2">
    <location>
        <begin position="115"/>
        <end position="134"/>
    </location>
</feature>
<feature type="transmembrane region" description="Helical" evidence="2">
    <location>
        <begin position="90"/>
        <end position="109"/>
    </location>
</feature>
<keyword evidence="2" id="KW-0812">Transmembrane</keyword>
<evidence type="ECO:0000313" key="3">
    <source>
        <dbReference type="EMBL" id="MBT1587768.1"/>
    </source>
</evidence>
<comment type="caution">
    <text evidence="3">The sequence shown here is derived from an EMBL/GenBank/DDBJ whole genome shotgun (WGS) entry which is preliminary data.</text>
</comment>
<evidence type="ECO:0000313" key="4">
    <source>
        <dbReference type="Proteomes" id="UP001519641"/>
    </source>
</evidence>
<accession>A0ABS5VG37</accession>
<proteinExistence type="predicted"/>
<evidence type="ECO:0008006" key="5">
    <source>
        <dbReference type="Google" id="ProtNLM"/>
    </source>
</evidence>
<sequence length="146" mass="15146">MAARKGRPPVGSSQHGVPAGSPRPAAAAPADRARETPPFTRPALAPSLIAAIVLLSCVAIVDSSGFVFARWGVTVLALIVLVFAIRGRTWWAALLMAAVAVCWNPLVTVPIPGQVWAGLQLVAAALFIVVGIVVKVPRETDAPRAS</sequence>
<evidence type="ECO:0000256" key="1">
    <source>
        <dbReference type="SAM" id="MobiDB-lite"/>
    </source>
</evidence>
<feature type="transmembrane region" description="Helical" evidence="2">
    <location>
        <begin position="43"/>
        <end position="61"/>
    </location>
</feature>
<dbReference type="EMBL" id="JAHEWS010000010">
    <property type="protein sequence ID" value="MBT1587768.1"/>
    <property type="molecule type" value="Genomic_DNA"/>
</dbReference>
<keyword evidence="4" id="KW-1185">Reference proteome</keyword>
<feature type="transmembrane region" description="Helical" evidence="2">
    <location>
        <begin position="67"/>
        <end position="85"/>
    </location>
</feature>
<dbReference type="Pfam" id="PF20619">
    <property type="entry name" value="DUF6804"/>
    <property type="match status" value="1"/>
</dbReference>
<keyword evidence="2" id="KW-0472">Membrane</keyword>
<protein>
    <recommendedName>
        <fullName evidence="5">Histidine kinase</fullName>
    </recommendedName>
</protein>
<gene>
    <name evidence="3" type="ORF">KK097_08060</name>
</gene>
<reference evidence="3 4" key="1">
    <citation type="submission" date="2021-05" db="EMBL/GenBank/DDBJ databases">
        <title>Whole genome sequence of Curtobacterium flaccumfaciens pv. flaccumfaciens strain CFBP 8819.</title>
        <authorList>
            <person name="Osdaghi E."/>
            <person name="Taghouti G."/>
            <person name="Portier P."/>
            <person name="Fazliarab A."/>
            <person name="Taghavi S.M."/>
            <person name="Briand M."/>
            <person name="Le-Saux M."/>
            <person name="Jacques M.-A."/>
        </authorList>
    </citation>
    <scope>NUCLEOTIDE SEQUENCE [LARGE SCALE GENOMIC DNA]</scope>
    <source>
        <strain evidence="3 4">CFBP 8819</strain>
    </source>
</reference>
<keyword evidence="2" id="KW-1133">Transmembrane helix</keyword>
<organism evidence="3 4">
    <name type="scientific">Curtobacterium aurantiacum</name>
    <dbReference type="NCBI Taxonomy" id="3236919"/>
    <lineage>
        <taxon>Bacteria</taxon>
        <taxon>Bacillati</taxon>
        <taxon>Actinomycetota</taxon>
        <taxon>Actinomycetes</taxon>
        <taxon>Micrococcales</taxon>
        <taxon>Microbacteriaceae</taxon>
        <taxon>Curtobacterium</taxon>
    </lineage>
</organism>
<name>A0ABS5VG37_9MICO</name>
<dbReference type="Proteomes" id="UP001519641">
    <property type="component" value="Unassembled WGS sequence"/>
</dbReference>